<dbReference type="PROSITE" id="PS50042">
    <property type="entry name" value="CNMP_BINDING_3"/>
    <property type="match status" value="1"/>
</dbReference>
<keyword evidence="3" id="KW-0804">Transcription</keyword>
<dbReference type="PANTHER" id="PTHR24567">
    <property type="entry name" value="CRP FAMILY TRANSCRIPTIONAL REGULATORY PROTEIN"/>
    <property type="match status" value="1"/>
</dbReference>
<dbReference type="GO" id="GO:0003677">
    <property type="term" value="F:DNA binding"/>
    <property type="evidence" value="ECO:0007669"/>
    <property type="project" value="UniProtKB-KW"/>
</dbReference>
<protein>
    <submittedName>
        <fullName evidence="7">Crp/Fnr family transcriptional regulator</fullName>
    </submittedName>
</protein>
<dbReference type="GO" id="GO:0003700">
    <property type="term" value="F:DNA-binding transcription factor activity"/>
    <property type="evidence" value="ECO:0007669"/>
    <property type="project" value="TreeGrafter"/>
</dbReference>
<name>A0A8B0SGE1_9GAMM</name>
<reference evidence="6 8" key="1">
    <citation type="submission" date="2021-03" db="EMBL/GenBank/DDBJ databases">
        <title>Draft genome and methylome analysis of Thiotrix fructosivoruns ATCC 49748.</title>
        <authorList>
            <person name="Fomenkov A."/>
            <person name="Grabovich M.Y."/>
            <person name="Roberts R.J."/>
        </authorList>
    </citation>
    <scope>NUCLEOTIDE SEQUENCE [LARGE SCALE GENOMIC DNA]</scope>
    <source>
        <strain evidence="6 8">ATCC 49748</strain>
    </source>
</reference>
<proteinExistence type="predicted"/>
<keyword evidence="2" id="KW-0238">DNA-binding</keyword>
<evidence type="ECO:0000256" key="3">
    <source>
        <dbReference type="ARBA" id="ARBA00023163"/>
    </source>
</evidence>
<reference evidence="7" key="2">
    <citation type="submission" date="2021-04" db="EMBL/GenBank/DDBJ databases">
        <title>Complete Genome and methylome analysis of Thiothrix fructosivorans ATCC 49748.</title>
        <authorList>
            <person name="Fomenkov A."/>
            <person name="Sun L."/>
            <person name="Vincze T."/>
            <person name="Grabovich M.Y."/>
            <person name="Roberts R.J."/>
        </authorList>
    </citation>
    <scope>NUCLEOTIDE SEQUENCE</scope>
    <source>
        <strain evidence="7">ATCC 49748</strain>
    </source>
</reference>
<dbReference type="SUPFAM" id="SSF51206">
    <property type="entry name" value="cAMP-binding domain-like"/>
    <property type="match status" value="1"/>
</dbReference>
<feature type="domain" description="Cyclic nucleotide-binding" evidence="4">
    <location>
        <begin position="14"/>
        <end position="134"/>
    </location>
</feature>
<evidence type="ECO:0000256" key="1">
    <source>
        <dbReference type="ARBA" id="ARBA00023015"/>
    </source>
</evidence>
<dbReference type="InterPro" id="IPR036388">
    <property type="entry name" value="WH-like_DNA-bd_sf"/>
</dbReference>
<dbReference type="InterPro" id="IPR014710">
    <property type="entry name" value="RmlC-like_jellyroll"/>
</dbReference>
<dbReference type="Gene3D" id="2.60.120.10">
    <property type="entry name" value="Jelly Rolls"/>
    <property type="match status" value="1"/>
</dbReference>
<dbReference type="Pfam" id="PF13545">
    <property type="entry name" value="HTH_Crp_2"/>
    <property type="match status" value="1"/>
</dbReference>
<sequence>MKALSFKSLAQIPLLTDLPEALIDSLSKSCRVEQVSRGDYIIERHDTSRRLFFLLSGQVRMLDMNRQGQEIALAIIDAPTHFGELAVVDGYPRSAAVQATTRCEIASISPKDAETLIYSVPLVSKRVMQNMAAVIRKNNLHRLVLQQQNIANRLASYLLGQLPVGMTPTQKVCIKNMPTQYDLGILLGTTRESISRAFSQLSEEGFIKKEGKSLYLENIDGLRGLLEDD</sequence>
<evidence type="ECO:0000313" key="6">
    <source>
        <dbReference type="EMBL" id="MBO0614333.1"/>
    </source>
</evidence>
<dbReference type="PROSITE" id="PS00889">
    <property type="entry name" value="CNMP_BINDING_2"/>
    <property type="match status" value="1"/>
</dbReference>
<dbReference type="InterPro" id="IPR018488">
    <property type="entry name" value="cNMP-bd_CS"/>
</dbReference>
<dbReference type="Pfam" id="PF00027">
    <property type="entry name" value="cNMP_binding"/>
    <property type="match status" value="1"/>
</dbReference>
<dbReference type="RefSeq" id="WP_207252071.1">
    <property type="nucleotide sequence ID" value="NZ_JAFMPM010000008.1"/>
</dbReference>
<evidence type="ECO:0000259" key="5">
    <source>
        <dbReference type="PROSITE" id="PS51063"/>
    </source>
</evidence>
<evidence type="ECO:0000256" key="2">
    <source>
        <dbReference type="ARBA" id="ARBA00023125"/>
    </source>
</evidence>
<accession>A0A8B0SGE1</accession>
<dbReference type="InterPro" id="IPR050397">
    <property type="entry name" value="Env_Response_Regulators"/>
</dbReference>
<dbReference type="CDD" id="cd00038">
    <property type="entry name" value="CAP_ED"/>
    <property type="match status" value="1"/>
</dbReference>
<dbReference type="EMBL" id="JAFMPM010000008">
    <property type="protein sequence ID" value="MBO0614333.1"/>
    <property type="molecule type" value="Genomic_DNA"/>
</dbReference>
<evidence type="ECO:0000313" key="8">
    <source>
        <dbReference type="Proteomes" id="UP000664466"/>
    </source>
</evidence>
<evidence type="ECO:0000259" key="4">
    <source>
        <dbReference type="PROSITE" id="PS50042"/>
    </source>
</evidence>
<feature type="domain" description="HTH crp-type" evidence="5">
    <location>
        <begin position="148"/>
        <end position="220"/>
    </location>
</feature>
<dbReference type="GO" id="GO:0005829">
    <property type="term" value="C:cytosol"/>
    <property type="evidence" value="ECO:0007669"/>
    <property type="project" value="TreeGrafter"/>
</dbReference>
<keyword evidence="8" id="KW-1185">Reference proteome</keyword>
<dbReference type="PROSITE" id="PS51063">
    <property type="entry name" value="HTH_CRP_2"/>
    <property type="match status" value="1"/>
</dbReference>
<dbReference type="Proteomes" id="UP000664466">
    <property type="component" value="Unassembled WGS sequence"/>
</dbReference>
<dbReference type="Gene3D" id="1.10.10.10">
    <property type="entry name" value="Winged helix-like DNA-binding domain superfamily/Winged helix DNA-binding domain"/>
    <property type="match status" value="1"/>
</dbReference>
<dbReference type="PANTHER" id="PTHR24567:SF68">
    <property type="entry name" value="DNA-BINDING TRANSCRIPTIONAL DUAL REGULATOR CRP"/>
    <property type="match status" value="1"/>
</dbReference>
<organism evidence="7">
    <name type="scientific">Thiothrix fructosivorans</name>
    <dbReference type="NCBI Taxonomy" id="111770"/>
    <lineage>
        <taxon>Bacteria</taxon>
        <taxon>Pseudomonadati</taxon>
        <taxon>Pseudomonadota</taxon>
        <taxon>Gammaproteobacteria</taxon>
        <taxon>Thiotrichales</taxon>
        <taxon>Thiotrichaceae</taxon>
        <taxon>Thiothrix</taxon>
    </lineage>
</organism>
<dbReference type="InterPro" id="IPR000595">
    <property type="entry name" value="cNMP-bd_dom"/>
</dbReference>
<keyword evidence="1" id="KW-0805">Transcription regulation</keyword>
<dbReference type="InterPro" id="IPR018490">
    <property type="entry name" value="cNMP-bd_dom_sf"/>
</dbReference>
<dbReference type="InterPro" id="IPR012318">
    <property type="entry name" value="HTH_CRP"/>
</dbReference>
<evidence type="ECO:0000313" key="7">
    <source>
        <dbReference type="EMBL" id="QTX09178.1"/>
    </source>
</evidence>
<gene>
    <name evidence="7" type="ORF">J1836_011015</name>
    <name evidence="6" type="ORF">J1836_15630</name>
</gene>
<dbReference type="InterPro" id="IPR036390">
    <property type="entry name" value="WH_DNA-bd_sf"/>
</dbReference>
<dbReference type="SUPFAM" id="SSF46785">
    <property type="entry name" value="Winged helix' DNA-binding domain"/>
    <property type="match status" value="1"/>
</dbReference>
<dbReference type="AlphaFoldDB" id="A0A8B0SGE1"/>
<dbReference type="SMART" id="SM00100">
    <property type="entry name" value="cNMP"/>
    <property type="match status" value="1"/>
</dbReference>
<dbReference type="EMBL" id="CP072748">
    <property type="protein sequence ID" value="QTX09178.1"/>
    <property type="molecule type" value="Genomic_DNA"/>
</dbReference>